<dbReference type="RefSeq" id="WP_256616814.1">
    <property type="nucleotide sequence ID" value="NZ_JANIBK010000155.1"/>
</dbReference>
<evidence type="ECO:0000256" key="1">
    <source>
        <dbReference type="SAM" id="Phobius"/>
    </source>
</evidence>
<dbReference type="InterPro" id="IPR036465">
    <property type="entry name" value="vWFA_dom_sf"/>
</dbReference>
<dbReference type="CDD" id="cd00060">
    <property type="entry name" value="FHA"/>
    <property type="match status" value="1"/>
</dbReference>
<proteinExistence type="predicted"/>
<dbReference type="Pfam" id="PF00498">
    <property type="entry name" value="FHA"/>
    <property type="match status" value="1"/>
</dbReference>
<dbReference type="PROSITE" id="PS50234">
    <property type="entry name" value="VWFA"/>
    <property type="match status" value="1"/>
</dbReference>
<protein>
    <submittedName>
        <fullName evidence="4">FHA domain-containing protein</fullName>
    </submittedName>
</protein>
<dbReference type="SMART" id="SM00327">
    <property type="entry name" value="VWA"/>
    <property type="match status" value="1"/>
</dbReference>
<dbReference type="InterPro" id="IPR008984">
    <property type="entry name" value="SMAD_FHA_dom_sf"/>
</dbReference>
<gene>
    <name evidence="4" type="ORF">NP596_18150</name>
</gene>
<dbReference type="Proteomes" id="UP001524586">
    <property type="component" value="Unassembled WGS sequence"/>
</dbReference>
<dbReference type="PANTHER" id="PTHR23308">
    <property type="entry name" value="NUCLEAR INHIBITOR OF PROTEIN PHOSPHATASE-1"/>
    <property type="match status" value="1"/>
</dbReference>
<accession>A0ABT1U953</accession>
<dbReference type="EMBL" id="JANIBK010000155">
    <property type="protein sequence ID" value="MCQ8130387.1"/>
    <property type="molecule type" value="Genomic_DNA"/>
</dbReference>
<dbReference type="SUPFAM" id="SSF53300">
    <property type="entry name" value="vWA-like"/>
    <property type="match status" value="1"/>
</dbReference>
<evidence type="ECO:0000259" key="3">
    <source>
        <dbReference type="PROSITE" id="PS50234"/>
    </source>
</evidence>
<comment type="caution">
    <text evidence="4">The sequence shown here is derived from an EMBL/GenBank/DDBJ whole genome shotgun (WGS) entry which is preliminary data.</text>
</comment>
<organism evidence="4 5">
    <name type="scientific">Methylomonas rivi</name>
    <dbReference type="NCBI Taxonomy" id="2952226"/>
    <lineage>
        <taxon>Bacteria</taxon>
        <taxon>Pseudomonadati</taxon>
        <taxon>Pseudomonadota</taxon>
        <taxon>Gammaproteobacteria</taxon>
        <taxon>Methylococcales</taxon>
        <taxon>Methylococcaceae</taxon>
        <taxon>Methylomonas</taxon>
    </lineage>
</organism>
<evidence type="ECO:0000313" key="5">
    <source>
        <dbReference type="Proteomes" id="UP001524586"/>
    </source>
</evidence>
<keyword evidence="1" id="KW-0472">Membrane</keyword>
<keyword evidence="5" id="KW-1185">Reference proteome</keyword>
<evidence type="ECO:0000259" key="2">
    <source>
        <dbReference type="PROSITE" id="PS50006"/>
    </source>
</evidence>
<dbReference type="Pfam" id="PF00092">
    <property type="entry name" value="VWA"/>
    <property type="match status" value="1"/>
</dbReference>
<dbReference type="PROSITE" id="PS50006">
    <property type="entry name" value="FHA_DOMAIN"/>
    <property type="match status" value="1"/>
</dbReference>
<keyword evidence="1" id="KW-0812">Transmembrane</keyword>
<reference evidence="4 5" key="1">
    <citation type="submission" date="2022-07" db="EMBL/GenBank/DDBJ databases">
        <title>Methylomonas rivi sp. nov., Methylomonas rosea sp. nov., Methylomonas aureus sp. nov. and Methylomonas subterranea sp. nov., four novel methanotrophs isolated from a freshwater creek and the deep terrestrial subsurface.</title>
        <authorList>
            <person name="Abin C."/>
            <person name="Sankaranarayanan K."/>
            <person name="Garner C."/>
            <person name="Sindelar R."/>
            <person name="Kotary K."/>
            <person name="Garner R."/>
            <person name="Barclay S."/>
            <person name="Lawson P."/>
            <person name="Krumholz L."/>
        </authorList>
    </citation>
    <scope>NUCLEOTIDE SEQUENCE [LARGE SCALE GENOMIC DNA]</scope>
    <source>
        <strain evidence="4 5">WSC-6</strain>
    </source>
</reference>
<keyword evidence="1" id="KW-1133">Transmembrane helix</keyword>
<dbReference type="InterPro" id="IPR050923">
    <property type="entry name" value="Cell_Proc_Reg/RNA_Proc"/>
</dbReference>
<name>A0ABT1U953_9GAMM</name>
<dbReference type="InterPro" id="IPR000253">
    <property type="entry name" value="FHA_dom"/>
</dbReference>
<sequence>MRYFAALLLGIMCGFVQAREVDDLRLIQAHVHLPALQLWLNMPADTEIQREQFNVSVGRHPAKVLAIDPFEKTGEGVGYIFLVDISKSLKSRQLVQIKRSLFRWLEGMGPHDQAALITFGREVTHSQVFTADRFKLNNAINLLAATDMETSLYRGLLEAINLGRAREPGLPSRRAIVVLSDGMDDSLDGVSVDEVFKQSREYRVPVYSIGFAVPPLNDGRREGLKMLGMLSRQSGGYFVQADPEQLDSAYEKQHQSIARAYRLRLDCTACVADGQLHHIDLTWSDGQSTLNDGFDIRLLPQPAAADPPRQPRSENENESGWPILIFAVAVLAFLLGLALIYRQRLAQPKLAAEQTTVPPAASTIAKSAAGLAVTLTVVAGVRKGRRYRLNVAERATLGRAGNCDLVLDDDVEISNRHALLQFMNGKLSARDLNSTNGTLVNGVPIHNDYPLRGGDLLLLGRTELRVEF</sequence>
<feature type="domain" description="VWFA" evidence="3">
    <location>
        <begin position="78"/>
        <end position="253"/>
    </location>
</feature>
<feature type="domain" description="FHA" evidence="2">
    <location>
        <begin position="395"/>
        <end position="445"/>
    </location>
</feature>
<feature type="transmembrane region" description="Helical" evidence="1">
    <location>
        <begin position="320"/>
        <end position="341"/>
    </location>
</feature>
<dbReference type="Gene3D" id="2.60.200.20">
    <property type="match status" value="1"/>
</dbReference>
<dbReference type="InterPro" id="IPR002035">
    <property type="entry name" value="VWF_A"/>
</dbReference>
<evidence type="ECO:0000313" key="4">
    <source>
        <dbReference type="EMBL" id="MCQ8130387.1"/>
    </source>
</evidence>
<dbReference type="SMART" id="SM00240">
    <property type="entry name" value="FHA"/>
    <property type="match status" value="1"/>
</dbReference>
<dbReference type="SUPFAM" id="SSF49879">
    <property type="entry name" value="SMAD/FHA domain"/>
    <property type="match status" value="1"/>
</dbReference>
<dbReference type="Gene3D" id="3.40.50.410">
    <property type="entry name" value="von Willebrand factor, type A domain"/>
    <property type="match status" value="1"/>
</dbReference>